<feature type="compositionally biased region" description="Low complexity" evidence="1">
    <location>
        <begin position="236"/>
        <end position="253"/>
    </location>
</feature>
<feature type="compositionally biased region" description="Basic and acidic residues" evidence="1">
    <location>
        <begin position="1008"/>
        <end position="1027"/>
    </location>
</feature>
<feature type="compositionally biased region" description="Basic residues" evidence="1">
    <location>
        <begin position="567"/>
        <end position="583"/>
    </location>
</feature>
<sequence length="1292" mass="135426">MPVSGVQVYHTALSGGSHVLAHTNLLVSPIRRRRCGELGGGAGANPEEATWEERGPPAPLWDHPTKMSLSSGPAGGKGVDSGAVDTYDSGDEWDIGVGNLIIDLDADLEKDKLEMSSGKEGGAMAGPPGAVATLPDNIKFVSPVGAMQGKESKSKSKRSKNSKESLKAPASDAAKKEVQGRAGAEPPPQNPSSTPAKGSDKCSKTSRSLPAVKKDKDVVSGKAKKDKLDTMGSGGANADEAPAGAPGAGPFEGQQSAEQLGALEPSAGAPSVAMATDQEAEDGDCRNPKKVGGVKTGSLHTLLTLSPLPPPQTESPAATPAAPPLHLLAPAASSEVSSPCEQIMVRTRSVAVNTADAASATEPECLGPCEPGTSVNLEGIVWQETEDGEMPGGPGTGMLVVNVTWRNKTYVGTLLDCTRHDWAPPRFCDSPTSDVEMRGGRGRGKRVRPGSNTPLNDNSNSSDNKGSGGSKTRGAAASSKGRRGSQTAGGAEDVKASPSSAKRKSKAASDMEPTSSSEDTKASKRMRTNSTGATAPLSGARADGPAPPQAERTCSSPVLIDCPHPNCSKKYKHINGLRYHQARAHNDQDVRLDQDGDSEYGDDPAPHLADPLACNGAAISPARSATPKGQGPDAPSPGRPASKARKKVGEAELEGTDGGEEGTCLTDEASNDGMDERKAKKVAAGGKPDKLAPKGPKPGRPPAGPSPYAPQQSSPVLGPLVQPVPKSPQLKSAQPKAPPPADPASSPTLSKDKKKKEKKKREAGREGDSPRAPAREGRSPYPEPPDALLNGSSEAHQSRLASIKAEADKVYSFSDSAPSPSIGRMEAPPPHLGQNGADSASVKTGSPAYSDISDAGEDTEGRTEGVKVKSEPEPGPREGAAKKALFPPRPPSRESPYYPGYDSYYSPSYANASPGAAPALPSHTDGAQARMKKEEEPLELGEEGRLKAEPPEERKSEAGPQQPSVIQQRSSVYAQPLYYNQYYVPPYAYPPDQAYHLLASSPAYRQQYEERQRAADRKAEGKEEWRQKASVAPTLARAPSLGDLGTKALLNPGKSKEPEQSKSVIMAKGEEPKAAAAQPEGLKMKLSEAGHHGKDEAKPGAELGRPACAEVAITRATCLRARADTYGHAYEPAHPGYRGVPSVMMQNYPGSYLPAGYAFPSYGGKVPAGEEGEKASRSSPTVKPPSEAKALELLQQHASQYKSKSPSVQDSKTPHERERERMLPAHHHLGYPLLSAQYDLSYTSGESREPLRFLQEPKKLLREPLSCVSDLRLRPSGLSSSAIVASQQASAP</sequence>
<name>Q4TBJ0_TETNG</name>
<dbReference type="InterPro" id="IPR040010">
    <property type="entry name" value="ZN608/ZN609"/>
</dbReference>
<organism evidence="3">
    <name type="scientific">Tetraodon nigroviridis</name>
    <name type="common">Spotted green pufferfish</name>
    <name type="synonym">Chelonodon nigroviridis</name>
    <dbReference type="NCBI Taxonomy" id="99883"/>
    <lineage>
        <taxon>Eukaryota</taxon>
        <taxon>Metazoa</taxon>
        <taxon>Chordata</taxon>
        <taxon>Craniata</taxon>
        <taxon>Vertebrata</taxon>
        <taxon>Euteleostomi</taxon>
        <taxon>Actinopterygii</taxon>
        <taxon>Neopterygii</taxon>
        <taxon>Teleostei</taxon>
        <taxon>Neoteleostei</taxon>
        <taxon>Acanthomorphata</taxon>
        <taxon>Eupercaria</taxon>
        <taxon>Tetraodontiformes</taxon>
        <taxon>Tetradontoidea</taxon>
        <taxon>Tetraodontidae</taxon>
        <taxon>Tetraodon</taxon>
    </lineage>
</organism>
<feature type="region of interest" description="Disordered" evidence="1">
    <location>
        <begin position="1198"/>
        <end position="1219"/>
    </location>
</feature>
<comment type="caution">
    <text evidence="3">The sequence shown here is derived from an EMBL/GenBank/DDBJ whole genome shotgun (WGS) entry which is preliminary data.</text>
</comment>
<feature type="compositionally biased region" description="Acidic residues" evidence="1">
    <location>
        <begin position="651"/>
        <end position="660"/>
    </location>
</feature>
<accession>Q4TBJ0</accession>
<dbReference type="InterPro" id="IPR013087">
    <property type="entry name" value="Znf_C2H2_type"/>
</dbReference>
<protein>
    <submittedName>
        <fullName evidence="3">(spotted green pufferfish) hypothetical protein</fullName>
    </submittedName>
</protein>
<feature type="compositionally biased region" description="Basic and acidic residues" evidence="1">
    <location>
        <begin position="942"/>
        <end position="957"/>
    </location>
</feature>
<feature type="compositionally biased region" description="Basic and acidic residues" evidence="1">
    <location>
        <begin position="584"/>
        <end position="594"/>
    </location>
</feature>
<evidence type="ECO:0000313" key="3">
    <source>
        <dbReference type="EMBL" id="CAF89742.1"/>
    </source>
</evidence>
<feature type="compositionally biased region" description="Polar residues" evidence="1">
    <location>
        <begin position="1198"/>
        <end position="1211"/>
    </location>
</feature>
<evidence type="ECO:0000259" key="2">
    <source>
        <dbReference type="PROSITE" id="PS00028"/>
    </source>
</evidence>
<feature type="region of interest" description="Disordered" evidence="1">
    <location>
        <begin position="421"/>
        <end position="969"/>
    </location>
</feature>
<feature type="non-terminal residue" evidence="3">
    <location>
        <position position="1292"/>
    </location>
</feature>
<dbReference type="PANTHER" id="PTHR21564:SF2">
    <property type="entry name" value="ZINC FINGER PROTEIN 609"/>
    <property type="match status" value="1"/>
</dbReference>
<feature type="region of interest" description="Disordered" evidence="1">
    <location>
        <begin position="145"/>
        <end position="324"/>
    </location>
</feature>
<feature type="compositionally biased region" description="Basic residues" evidence="1">
    <location>
        <begin position="752"/>
        <end position="762"/>
    </location>
</feature>
<feature type="compositionally biased region" description="Polar residues" evidence="1">
    <location>
        <begin position="959"/>
        <end position="969"/>
    </location>
</feature>
<dbReference type="OrthoDB" id="5863628at2759"/>
<reference evidence="3" key="2">
    <citation type="submission" date="2004-02" db="EMBL/GenBank/DDBJ databases">
        <authorList>
            <consortium name="Genoscope"/>
            <consortium name="Whitehead Institute Centre for Genome Research"/>
        </authorList>
    </citation>
    <scope>NUCLEOTIDE SEQUENCE</scope>
</reference>
<dbReference type="PROSITE" id="PS00028">
    <property type="entry name" value="ZINC_FINGER_C2H2_1"/>
    <property type="match status" value="1"/>
</dbReference>
<reference evidence="3" key="1">
    <citation type="journal article" date="2004" name="Nature">
        <title>Genome duplication in the teleost fish Tetraodon nigroviridis reveals the early vertebrate proto-karyotype.</title>
        <authorList>
            <person name="Jaillon O."/>
            <person name="Aury J.-M."/>
            <person name="Brunet F."/>
            <person name="Petit J.-L."/>
            <person name="Stange-Thomann N."/>
            <person name="Mauceli E."/>
            <person name="Bouneau L."/>
            <person name="Fischer C."/>
            <person name="Ozouf-Costaz C."/>
            <person name="Bernot A."/>
            <person name="Nicaud S."/>
            <person name="Jaffe D."/>
            <person name="Fisher S."/>
            <person name="Lutfalla G."/>
            <person name="Dossat C."/>
            <person name="Segurens B."/>
            <person name="Dasilva C."/>
            <person name="Salanoubat M."/>
            <person name="Levy M."/>
            <person name="Boudet N."/>
            <person name="Castellano S."/>
            <person name="Anthouard V."/>
            <person name="Jubin C."/>
            <person name="Castelli V."/>
            <person name="Katinka M."/>
            <person name="Vacherie B."/>
            <person name="Biemont C."/>
            <person name="Skalli Z."/>
            <person name="Cattolico L."/>
            <person name="Poulain J."/>
            <person name="De Berardinis V."/>
            <person name="Cruaud C."/>
            <person name="Duprat S."/>
            <person name="Brottier P."/>
            <person name="Coutanceau J.-P."/>
            <person name="Gouzy J."/>
            <person name="Parra G."/>
            <person name="Lardier G."/>
            <person name="Chapple C."/>
            <person name="McKernan K.J."/>
            <person name="McEwan P."/>
            <person name="Bosak S."/>
            <person name="Kellis M."/>
            <person name="Volff J.-N."/>
            <person name="Guigo R."/>
            <person name="Zody M.C."/>
            <person name="Mesirov J."/>
            <person name="Lindblad-Toh K."/>
            <person name="Birren B."/>
            <person name="Nusbaum C."/>
            <person name="Kahn D."/>
            <person name="Robinson-Rechavi M."/>
            <person name="Laudet V."/>
            <person name="Schachter V."/>
            <person name="Quetier F."/>
            <person name="Saurin W."/>
            <person name="Scarpelli C."/>
            <person name="Wincker P."/>
            <person name="Lander E.S."/>
            <person name="Weissenbach J."/>
            <person name="Roest Crollius H."/>
        </authorList>
    </citation>
    <scope>NUCLEOTIDE SEQUENCE [LARGE SCALE GENOMIC DNA]</scope>
</reference>
<proteinExistence type="predicted"/>
<evidence type="ECO:0000256" key="1">
    <source>
        <dbReference type="SAM" id="MobiDB-lite"/>
    </source>
</evidence>
<feature type="compositionally biased region" description="Pro residues" evidence="1">
    <location>
        <begin position="695"/>
        <end position="708"/>
    </location>
</feature>
<dbReference type="EMBL" id="CAAE01007124">
    <property type="protein sequence ID" value="CAF89742.1"/>
    <property type="molecule type" value="Genomic_DNA"/>
</dbReference>
<dbReference type="GO" id="GO:0005634">
    <property type="term" value="C:nucleus"/>
    <property type="evidence" value="ECO:0007669"/>
    <property type="project" value="TreeGrafter"/>
</dbReference>
<gene>
    <name evidence="3" type="ORF">GSTENG00003738001</name>
</gene>
<feature type="domain" description="C2H2-type" evidence="2">
    <location>
        <begin position="562"/>
        <end position="585"/>
    </location>
</feature>
<feature type="region of interest" description="Disordered" evidence="1">
    <location>
        <begin position="1008"/>
        <end position="1062"/>
    </location>
</feature>
<dbReference type="GO" id="GO:0006357">
    <property type="term" value="P:regulation of transcription by RNA polymerase II"/>
    <property type="evidence" value="ECO:0007669"/>
    <property type="project" value="TreeGrafter"/>
</dbReference>
<feature type="compositionally biased region" description="Low complexity" evidence="1">
    <location>
        <begin position="456"/>
        <end position="465"/>
    </location>
</feature>
<feature type="compositionally biased region" description="Low complexity" evidence="1">
    <location>
        <begin position="314"/>
        <end position="324"/>
    </location>
</feature>
<feature type="region of interest" description="Disordered" evidence="1">
    <location>
        <begin position="1167"/>
        <end position="1186"/>
    </location>
</feature>
<feature type="compositionally biased region" description="Basic and acidic residues" evidence="1">
    <location>
        <begin position="763"/>
        <end position="778"/>
    </location>
</feature>
<dbReference type="KEGG" id="tng:GSTEN00003738G001"/>
<dbReference type="PANTHER" id="PTHR21564">
    <property type="entry name" value="BRAKELESS PROTEIN"/>
    <property type="match status" value="1"/>
</dbReference>
<feature type="compositionally biased region" description="Basic and acidic residues" evidence="1">
    <location>
        <begin position="859"/>
        <end position="881"/>
    </location>
</feature>
<feature type="compositionally biased region" description="Low complexity" evidence="1">
    <location>
        <begin position="894"/>
        <end position="922"/>
    </location>
</feature>